<dbReference type="SUPFAM" id="SSF50494">
    <property type="entry name" value="Trypsin-like serine proteases"/>
    <property type="match status" value="1"/>
</dbReference>
<dbReference type="PROSITE" id="PS50240">
    <property type="entry name" value="TRYPSIN_DOM"/>
    <property type="match status" value="1"/>
</dbReference>
<dbReference type="EMBL" id="OD009138">
    <property type="protein sequence ID" value="CAD7415376.1"/>
    <property type="molecule type" value="Genomic_DNA"/>
</dbReference>
<dbReference type="PROSITE" id="PS00135">
    <property type="entry name" value="TRYPSIN_SER"/>
    <property type="match status" value="1"/>
</dbReference>
<evidence type="ECO:0000256" key="1">
    <source>
        <dbReference type="ARBA" id="ARBA00022670"/>
    </source>
</evidence>
<dbReference type="Pfam" id="PF00089">
    <property type="entry name" value="Trypsin"/>
    <property type="match status" value="1"/>
</dbReference>
<sequence>MIKCSKLDGHKQTDCKGPKRDAHVYRLLDCGGTNLTIKGEFGFSDTVKAIPIAPRSKVPSKGEVTLAGWGRIHFNISTLDSTTPGIASLSKSLRCNIFVSAVLLVTGMGQGDSGGPVIYKGQIIGIIIGMYDDDCYTLLGPNVHTKVSSYKKWIDTAIQVVL</sequence>
<dbReference type="AlphaFoldDB" id="A0A7R9DIH0"/>
<dbReference type="InterPro" id="IPR001254">
    <property type="entry name" value="Trypsin_dom"/>
</dbReference>
<keyword evidence="4" id="KW-1015">Disulfide bond</keyword>
<dbReference type="InterPro" id="IPR009003">
    <property type="entry name" value="Peptidase_S1_PA"/>
</dbReference>
<organism evidence="6">
    <name type="scientific">Timema poppense</name>
    <name type="common">Walking stick</name>
    <dbReference type="NCBI Taxonomy" id="170557"/>
    <lineage>
        <taxon>Eukaryota</taxon>
        <taxon>Metazoa</taxon>
        <taxon>Ecdysozoa</taxon>
        <taxon>Arthropoda</taxon>
        <taxon>Hexapoda</taxon>
        <taxon>Insecta</taxon>
        <taxon>Pterygota</taxon>
        <taxon>Neoptera</taxon>
        <taxon>Polyneoptera</taxon>
        <taxon>Phasmatodea</taxon>
        <taxon>Timematodea</taxon>
        <taxon>Timematoidea</taxon>
        <taxon>Timematidae</taxon>
        <taxon>Timema</taxon>
    </lineage>
</organism>
<dbReference type="PANTHER" id="PTHR24276">
    <property type="entry name" value="POLYSERASE-RELATED"/>
    <property type="match status" value="1"/>
</dbReference>
<keyword evidence="1" id="KW-0645">Protease</keyword>
<evidence type="ECO:0000259" key="5">
    <source>
        <dbReference type="PROSITE" id="PS50240"/>
    </source>
</evidence>
<evidence type="ECO:0000256" key="3">
    <source>
        <dbReference type="ARBA" id="ARBA00022825"/>
    </source>
</evidence>
<name>A0A7R9DIH0_TIMPO</name>
<accession>A0A7R9DIH0</accession>
<protein>
    <recommendedName>
        <fullName evidence="5">Peptidase S1 domain-containing protein</fullName>
    </recommendedName>
</protein>
<reference evidence="6" key="1">
    <citation type="submission" date="2020-11" db="EMBL/GenBank/DDBJ databases">
        <authorList>
            <person name="Tran Van P."/>
        </authorList>
    </citation>
    <scope>NUCLEOTIDE SEQUENCE</scope>
</reference>
<dbReference type="Gene3D" id="2.40.10.10">
    <property type="entry name" value="Trypsin-like serine proteases"/>
    <property type="match status" value="2"/>
</dbReference>
<dbReference type="GO" id="GO:0006508">
    <property type="term" value="P:proteolysis"/>
    <property type="evidence" value="ECO:0007669"/>
    <property type="project" value="UniProtKB-KW"/>
</dbReference>
<gene>
    <name evidence="6" type="ORF">TPSB3V08_LOCUS10288</name>
</gene>
<keyword evidence="2" id="KW-0378">Hydrolase</keyword>
<evidence type="ECO:0000256" key="2">
    <source>
        <dbReference type="ARBA" id="ARBA00022801"/>
    </source>
</evidence>
<feature type="domain" description="Peptidase S1" evidence="5">
    <location>
        <begin position="1"/>
        <end position="159"/>
    </location>
</feature>
<proteinExistence type="predicted"/>
<dbReference type="InterPro" id="IPR050430">
    <property type="entry name" value="Peptidase_S1"/>
</dbReference>
<dbReference type="GO" id="GO:0004252">
    <property type="term" value="F:serine-type endopeptidase activity"/>
    <property type="evidence" value="ECO:0007669"/>
    <property type="project" value="InterPro"/>
</dbReference>
<evidence type="ECO:0000256" key="4">
    <source>
        <dbReference type="ARBA" id="ARBA00023157"/>
    </source>
</evidence>
<dbReference type="InterPro" id="IPR033116">
    <property type="entry name" value="TRYPSIN_SER"/>
</dbReference>
<keyword evidence="3" id="KW-0720">Serine protease</keyword>
<evidence type="ECO:0000313" key="6">
    <source>
        <dbReference type="EMBL" id="CAD7415376.1"/>
    </source>
</evidence>
<dbReference type="InterPro" id="IPR043504">
    <property type="entry name" value="Peptidase_S1_PA_chymotrypsin"/>
</dbReference>
<dbReference type="PANTHER" id="PTHR24276:SF91">
    <property type="entry name" value="AT26814P-RELATED"/>
    <property type="match status" value="1"/>
</dbReference>